<dbReference type="EMBL" id="MRZV01000137">
    <property type="protein sequence ID" value="PIK57641.1"/>
    <property type="molecule type" value="Genomic_DNA"/>
</dbReference>
<dbReference type="PANTHER" id="PTHR33050">
    <property type="entry name" value="REVERSE TRANSCRIPTASE DOMAIN-CONTAINING PROTEIN"/>
    <property type="match status" value="1"/>
</dbReference>
<gene>
    <name evidence="2" type="ORF">BSL78_05467</name>
</gene>
<name>A0A2G8LBM1_STIJA</name>
<protein>
    <submittedName>
        <fullName evidence="2">Putative E3 ubiquitin-protein ligase HERC1-like</fullName>
    </submittedName>
</protein>
<feature type="region of interest" description="Disordered" evidence="1">
    <location>
        <begin position="19"/>
        <end position="95"/>
    </location>
</feature>
<evidence type="ECO:0000256" key="1">
    <source>
        <dbReference type="SAM" id="MobiDB-lite"/>
    </source>
</evidence>
<proteinExistence type="predicted"/>
<dbReference type="Proteomes" id="UP000230750">
    <property type="component" value="Unassembled WGS sequence"/>
</dbReference>
<dbReference type="OrthoDB" id="6148851at2759"/>
<dbReference type="InterPro" id="IPR052055">
    <property type="entry name" value="Hepadnavirus_pol/RT"/>
</dbReference>
<sequence length="317" mass="34546">MVDLVSLCRLHMRPCSCTFNSSRLQRPAHDHTDQQVGRSHATPTVVEHTGALEPGSTLNLEPPMTSEQPTPRSRDGAPTGAIEQPGERGQYRNSTYTSTSSKCWQAAGSGTFHTQVRNTRVTIFSDNTTVVAYINRQGGTRSDKLCRLAWEVLTTATDSGMVLRASHIAGKDNVMADALSRGQLDPNEWTLSQQTCDRIFLRFGRPLIDLFARGTTTGCPPFAPGDSTHRPFNRRHVPVMGRTGRLSISTSLHDQPGAEEDKVLQGEIHPGGPLLATQTLVRGDPPTPRGHTSNPSRHAHLLSETGNASPQISRGYD</sequence>
<keyword evidence="3" id="KW-1185">Reference proteome</keyword>
<reference evidence="2 3" key="1">
    <citation type="journal article" date="2017" name="PLoS Biol.">
        <title>The sea cucumber genome provides insights into morphological evolution and visceral regeneration.</title>
        <authorList>
            <person name="Zhang X."/>
            <person name="Sun L."/>
            <person name="Yuan J."/>
            <person name="Sun Y."/>
            <person name="Gao Y."/>
            <person name="Zhang L."/>
            <person name="Li S."/>
            <person name="Dai H."/>
            <person name="Hamel J.F."/>
            <person name="Liu C."/>
            <person name="Yu Y."/>
            <person name="Liu S."/>
            <person name="Lin W."/>
            <person name="Guo K."/>
            <person name="Jin S."/>
            <person name="Xu P."/>
            <person name="Storey K.B."/>
            <person name="Huan P."/>
            <person name="Zhang T."/>
            <person name="Zhou Y."/>
            <person name="Zhang J."/>
            <person name="Lin C."/>
            <person name="Li X."/>
            <person name="Xing L."/>
            <person name="Huo D."/>
            <person name="Sun M."/>
            <person name="Wang L."/>
            <person name="Mercier A."/>
            <person name="Li F."/>
            <person name="Yang H."/>
            <person name="Xiang J."/>
        </authorList>
    </citation>
    <scope>NUCLEOTIDE SEQUENCE [LARGE SCALE GENOMIC DNA]</scope>
    <source>
        <strain evidence="2">Shaxun</strain>
        <tissue evidence="2">Muscle</tissue>
    </source>
</reference>
<evidence type="ECO:0000313" key="3">
    <source>
        <dbReference type="Proteomes" id="UP000230750"/>
    </source>
</evidence>
<dbReference type="AlphaFoldDB" id="A0A2G8LBM1"/>
<evidence type="ECO:0000313" key="2">
    <source>
        <dbReference type="EMBL" id="PIK57641.1"/>
    </source>
</evidence>
<dbReference type="CDD" id="cd09275">
    <property type="entry name" value="RNase_HI_RT_DIRS1"/>
    <property type="match status" value="1"/>
</dbReference>
<accession>A0A2G8LBM1</accession>
<feature type="region of interest" description="Disordered" evidence="1">
    <location>
        <begin position="265"/>
        <end position="317"/>
    </location>
</feature>
<organism evidence="2 3">
    <name type="scientific">Stichopus japonicus</name>
    <name type="common">Sea cucumber</name>
    <dbReference type="NCBI Taxonomy" id="307972"/>
    <lineage>
        <taxon>Eukaryota</taxon>
        <taxon>Metazoa</taxon>
        <taxon>Echinodermata</taxon>
        <taxon>Eleutherozoa</taxon>
        <taxon>Echinozoa</taxon>
        <taxon>Holothuroidea</taxon>
        <taxon>Aspidochirotacea</taxon>
        <taxon>Aspidochirotida</taxon>
        <taxon>Stichopodidae</taxon>
        <taxon>Apostichopus</taxon>
    </lineage>
</organism>
<comment type="caution">
    <text evidence="2">The sequence shown here is derived from an EMBL/GenBank/DDBJ whole genome shotgun (WGS) entry which is preliminary data.</text>
</comment>
<dbReference type="PANTHER" id="PTHR33050:SF7">
    <property type="entry name" value="RIBONUCLEASE H"/>
    <property type="match status" value="1"/>
</dbReference>
<feature type="compositionally biased region" description="Polar residues" evidence="1">
    <location>
        <begin position="304"/>
        <end position="317"/>
    </location>
</feature>